<sequence length="91" mass="10149">MYPPFCLFVPFLHLLFVAHGSASGLLILFFCTRFVFNYKHNQYSREKQGGGKHLVSPVFTTSGRIWRALSRATLTLLSSTNASLVIAEGPD</sequence>
<name>A0A2M3ZV10_9DIPT</name>
<accession>A0A2M3ZV10</accession>
<keyword evidence="1" id="KW-0812">Transmembrane</keyword>
<proteinExistence type="predicted"/>
<dbReference type="EMBL" id="GGFM01011635">
    <property type="protein sequence ID" value="MBW32386.1"/>
    <property type="molecule type" value="Transcribed_RNA"/>
</dbReference>
<reference evidence="2" key="1">
    <citation type="submission" date="2018-01" db="EMBL/GenBank/DDBJ databases">
        <title>An insight into the sialome of Amazonian anophelines.</title>
        <authorList>
            <person name="Ribeiro J.M."/>
            <person name="Scarpassa V."/>
            <person name="Calvo E."/>
        </authorList>
    </citation>
    <scope>NUCLEOTIDE SEQUENCE</scope>
    <source>
        <tissue evidence="2">Salivary glands</tissue>
    </source>
</reference>
<evidence type="ECO:0000256" key="1">
    <source>
        <dbReference type="SAM" id="Phobius"/>
    </source>
</evidence>
<protein>
    <submittedName>
        <fullName evidence="2">Putative secreted peptide</fullName>
    </submittedName>
</protein>
<keyword evidence="1" id="KW-1133">Transmembrane helix</keyword>
<evidence type="ECO:0000313" key="2">
    <source>
        <dbReference type="EMBL" id="MBW32386.1"/>
    </source>
</evidence>
<dbReference type="AlphaFoldDB" id="A0A2M3ZV10"/>
<feature type="transmembrane region" description="Helical" evidence="1">
    <location>
        <begin position="12"/>
        <end position="36"/>
    </location>
</feature>
<keyword evidence="1" id="KW-0472">Membrane</keyword>
<organism evidence="2">
    <name type="scientific">Anopheles braziliensis</name>
    <dbReference type="NCBI Taxonomy" id="58242"/>
    <lineage>
        <taxon>Eukaryota</taxon>
        <taxon>Metazoa</taxon>
        <taxon>Ecdysozoa</taxon>
        <taxon>Arthropoda</taxon>
        <taxon>Hexapoda</taxon>
        <taxon>Insecta</taxon>
        <taxon>Pterygota</taxon>
        <taxon>Neoptera</taxon>
        <taxon>Endopterygota</taxon>
        <taxon>Diptera</taxon>
        <taxon>Nematocera</taxon>
        <taxon>Culicoidea</taxon>
        <taxon>Culicidae</taxon>
        <taxon>Anophelinae</taxon>
        <taxon>Anopheles</taxon>
    </lineage>
</organism>